<accession>A0ABW2U9E9</accession>
<dbReference type="Gene3D" id="3.20.20.140">
    <property type="entry name" value="Metal-dependent hydrolases"/>
    <property type="match status" value="1"/>
</dbReference>
<feature type="signal peptide" evidence="1">
    <location>
        <begin position="1"/>
        <end position="21"/>
    </location>
</feature>
<keyword evidence="4" id="KW-1185">Reference proteome</keyword>
<dbReference type="Gene3D" id="3.10.310.70">
    <property type="match status" value="1"/>
</dbReference>
<dbReference type="Pfam" id="PF07969">
    <property type="entry name" value="Amidohydro_3"/>
    <property type="match status" value="1"/>
</dbReference>
<comment type="caution">
    <text evidence="3">The sequence shown here is derived from an EMBL/GenBank/DDBJ whole genome shotgun (WGS) entry which is preliminary data.</text>
</comment>
<evidence type="ECO:0000313" key="3">
    <source>
        <dbReference type="EMBL" id="MFC7670118.1"/>
    </source>
</evidence>
<proteinExistence type="predicted"/>
<name>A0ABW2U9E9_9BACT</name>
<dbReference type="InterPro" id="IPR011059">
    <property type="entry name" value="Metal-dep_hydrolase_composite"/>
</dbReference>
<protein>
    <submittedName>
        <fullName evidence="3">Amidohydrolase family protein</fullName>
    </submittedName>
</protein>
<gene>
    <name evidence="3" type="ORF">ACFQT0_24160</name>
</gene>
<evidence type="ECO:0000259" key="2">
    <source>
        <dbReference type="Pfam" id="PF07969"/>
    </source>
</evidence>
<dbReference type="SUPFAM" id="SSF51338">
    <property type="entry name" value="Composite domain of metallo-dependent hydrolases"/>
    <property type="match status" value="1"/>
</dbReference>
<keyword evidence="1" id="KW-0732">Signal</keyword>
<evidence type="ECO:0000313" key="4">
    <source>
        <dbReference type="Proteomes" id="UP001596513"/>
    </source>
</evidence>
<dbReference type="InterPro" id="IPR013108">
    <property type="entry name" value="Amidohydro_3"/>
</dbReference>
<dbReference type="PANTHER" id="PTHR22642:SF2">
    <property type="entry name" value="PROTEIN LONG AFTER FAR-RED 3"/>
    <property type="match status" value="1"/>
</dbReference>
<dbReference type="Proteomes" id="UP001596513">
    <property type="component" value="Unassembled WGS sequence"/>
</dbReference>
<dbReference type="EMBL" id="JBHTEK010000001">
    <property type="protein sequence ID" value="MFC7670118.1"/>
    <property type="molecule type" value="Genomic_DNA"/>
</dbReference>
<evidence type="ECO:0000256" key="1">
    <source>
        <dbReference type="SAM" id="SignalP"/>
    </source>
</evidence>
<dbReference type="RefSeq" id="WP_380205583.1">
    <property type="nucleotide sequence ID" value="NZ_JBHTEK010000001.1"/>
</dbReference>
<organism evidence="3 4">
    <name type="scientific">Hymenobacter humi</name>
    <dbReference type="NCBI Taxonomy" id="1411620"/>
    <lineage>
        <taxon>Bacteria</taxon>
        <taxon>Pseudomonadati</taxon>
        <taxon>Bacteroidota</taxon>
        <taxon>Cytophagia</taxon>
        <taxon>Cytophagales</taxon>
        <taxon>Hymenobacteraceae</taxon>
        <taxon>Hymenobacter</taxon>
    </lineage>
</organism>
<sequence length="237" mass="25305">MKLLLLVAAQLLLVSGAAAQAAPDLVLTGGKVFTADPARPYAQALAVRGERIVAVGSTADISKLAGPRTRRIDLRGRTVVPGFNDAHTHLPPGNPLGRFFRFPKAPVLAGPSSAQVLDTLAKLARRVPPGTWLEGEVGLTALLDPQVRRAELDQITATHPVMLHTPWGTAAWSIRWRCSSCASPTATRPPWRRLRTLPGHQSAQRLAAGIRQLGPAPRAERPGARRLVGAAAASLWR</sequence>
<reference evidence="4" key="1">
    <citation type="journal article" date="2019" name="Int. J. Syst. Evol. Microbiol.">
        <title>The Global Catalogue of Microorganisms (GCM) 10K type strain sequencing project: providing services to taxonomists for standard genome sequencing and annotation.</title>
        <authorList>
            <consortium name="The Broad Institute Genomics Platform"/>
            <consortium name="The Broad Institute Genome Sequencing Center for Infectious Disease"/>
            <person name="Wu L."/>
            <person name="Ma J."/>
        </authorList>
    </citation>
    <scope>NUCLEOTIDE SEQUENCE [LARGE SCALE GENOMIC DNA]</scope>
    <source>
        <strain evidence="4">JCM 19635</strain>
    </source>
</reference>
<dbReference type="Gene3D" id="2.30.40.10">
    <property type="entry name" value="Urease, subunit C, domain 1"/>
    <property type="match status" value="1"/>
</dbReference>
<dbReference type="PANTHER" id="PTHR22642">
    <property type="entry name" value="IMIDAZOLONEPROPIONASE"/>
    <property type="match status" value="1"/>
</dbReference>
<feature type="chain" id="PRO_5046596906" evidence="1">
    <location>
        <begin position="22"/>
        <end position="237"/>
    </location>
</feature>
<feature type="domain" description="Amidohydrolase 3" evidence="2">
    <location>
        <begin position="72"/>
        <end position="173"/>
    </location>
</feature>